<sequence>MVQRRLPNGLAGCGAFCPAGLQGAGCFARRFAWCRKKESRRTRRGRTPEQKSSRDGPEGDGPLCRKVVGTDPKGLQYARGTYRMNNMVQRRLPNGLAGCGAFCPAGLQGAGCFARRFAWCRKKESRRTRRGRTPEQKIVGTDPKGTDP</sequence>
<dbReference type="Proteomes" id="UP000233551">
    <property type="component" value="Unassembled WGS sequence"/>
</dbReference>
<feature type="region of interest" description="Disordered" evidence="1">
    <location>
        <begin position="123"/>
        <end position="148"/>
    </location>
</feature>
<accession>A0A2I0KAZ1</accession>
<name>A0A2I0KAZ1_PUNGR</name>
<organism evidence="2 3">
    <name type="scientific">Punica granatum</name>
    <name type="common">Pomegranate</name>
    <dbReference type="NCBI Taxonomy" id="22663"/>
    <lineage>
        <taxon>Eukaryota</taxon>
        <taxon>Viridiplantae</taxon>
        <taxon>Streptophyta</taxon>
        <taxon>Embryophyta</taxon>
        <taxon>Tracheophyta</taxon>
        <taxon>Spermatophyta</taxon>
        <taxon>Magnoliopsida</taxon>
        <taxon>eudicotyledons</taxon>
        <taxon>Gunneridae</taxon>
        <taxon>Pentapetalae</taxon>
        <taxon>rosids</taxon>
        <taxon>malvids</taxon>
        <taxon>Myrtales</taxon>
        <taxon>Lythraceae</taxon>
        <taxon>Punica</taxon>
    </lineage>
</organism>
<dbReference type="AlphaFoldDB" id="A0A2I0KAZ1"/>
<protein>
    <submittedName>
        <fullName evidence="2">Uncharacterized protein</fullName>
    </submittedName>
</protein>
<evidence type="ECO:0000313" key="3">
    <source>
        <dbReference type="Proteomes" id="UP000233551"/>
    </source>
</evidence>
<evidence type="ECO:0000313" key="2">
    <source>
        <dbReference type="EMBL" id="PKI65691.1"/>
    </source>
</evidence>
<dbReference type="EMBL" id="PGOL01000736">
    <property type="protein sequence ID" value="PKI65691.1"/>
    <property type="molecule type" value="Genomic_DNA"/>
</dbReference>
<feature type="region of interest" description="Disordered" evidence="1">
    <location>
        <begin position="38"/>
        <end position="65"/>
    </location>
</feature>
<comment type="caution">
    <text evidence="2">The sequence shown here is derived from an EMBL/GenBank/DDBJ whole genome shotgun (WGS) entry which is preliminary data.</text>
</comment>
<gene>
    <name evidence="2" type="ORF">CRG98_013916</name>
</gene>
<reference evidence="2 3" key="1">
    <citation type="submission" date="2017-11" db="EMBL/GenBank/DDBJ databases">
        <title>De-novo sequencing of pomegranate (Punica granatum L.) genome.</title>
        <authorList>
            <person name="Akparov Z."/>
            <person name="Amiraslanov A."/>
            <person name="Hajiyeva S."/>
            <person name="Abbasov M."/>
            <person name="Kaur K."/>
            <person name="Hamwieh A."/>
            <person name="Solovyev V."/>
            <person name="Salamov A."/>
            <person name="Braich B."/>
            <person name="Kosarev P."/>
            <person name="Mahmoud A."/>
            <person name="Hajiyev E."/>
            <person name="Babayeva S."/>
            <person name="Izzatullayeva V."/>
            <person name="Mammadov A."/>
            <person name="Mammadov A."/>
            <person name="Sharifova S."/>
            <person name="Ojaghi J."/>
            <person name="Eynullazada K."/>
            <person name="Bayramov B."/>
            <person name="Abdulazimova A."/>
            <person name="Shahmuradov I."/>
        </authorList>
    </citation>
    <scope>NUCLEOTIDE SEQUENCE [LARGE SCALE GENOMIC DNA]</scope>
    <source>
        <strain evidence="3">cv. AG2017</strain>
        <tissue evidence="2">Leaf</tissue>
    </source>
</reference>
<evidence type="ECO:0000256" key="1">
    <source>
        <dbReference type="SAM" id="MobiDB-lite"/>
    </source>
</evidence>
<keyword evidence="3" id="KW-1185">Reference proteome</keyword>
<proteinExistence type="predicted"/>
<feature type="compositionally biased region" description="Basic and acidic residues" evidence="1">
    <location>
        <begin position="46"/>
        <end position="57"/>
    </location>
</feature>